<protein>
    <submittedName>
        <fullName evidence="1">16035_t:CDS:1</fullName>
    </submittedName>
</protein>
<sequence>MVNIFRKTFRRLAKFCKKRKKQKQKERSIPTEPKQILSDECIQHVFKFIGDKGLYSCLFVNKHWSKNAIPILWSRPFHNLSPEYQSKLLPIYLACLTTEERAALKRIFGKIKIKIQIPKHRLTYNYETYLQELSFKDLESAVFSWLSSSFRKPIKDTYNVNEQIEHLTSLLCTLFFRSSKNLNSFIIDKFLPFANIPDTVVFFESGILTRLRKLQINFRKAENIINLLESLHMHCKNLEYLEINFIEFENEETIFSSISNLINQQEKLQELRLGYIQSNNGTRTILTSIKSQVDSIKSIHLNTVNFKGISLKILGTCPNLKKLVFWNSQGLGVQNAKSLQDSKYQLEKLHLWGQRKQSNITAIIIQEIGKTVKQLWIDVVSPEVVQAIIDYCPQLTDLRIIDYQPKQVSSLLNLLNDINQLEKLTITRETVVEMGVINFSGKNIPINLKYLRLECGFTPGQLEKLLMTCKAPLKTLIVEYCKFEFAHLRVISEYIKTTKNLKILGIGGKKEYSQRELKEIENLKKNYGIYVIPLREVHDW</sequence>
<gene>
    <name evidence="1" type="ORF">DHETER_LOCUS5326</name>
</gene>
<name>A0ACA9M0Q6_9GLOM</name>
<evidence type="ECO:0000313" key="1">
    <source>
        <dbReference type="EMBL" id="CAG8553360.1"/>
    </source>
</evidence>
<dbReference type="Proteomes" id="UP000789702">
    <property type="component" value="Unassembled WGS sequence"/>
</dbReference>
<reference evidence="1" key="1">
    <citation type="submission" date="2021-06" db="EMBL/GenBank/DDBJ databases">
        <authorList>
            <person name="Kallberg Y."/>
            <person name="Tangrot J."/>
            <person name="Rosling A."/>
        </authorList>
    </citation>
    <scope>NUCLEOTIDE SEQUENCE</scope>
    <source>
        <strain evidence="1">IL203A</strain>
    </source>
</reference>
<proteinExistence type="predicted"/>
<evidence type="ECO:0000313" key="2">
    <source>
        <dbReference type="Proteomes" id="UP000789702"/>
    </source>
</evidence>
<dbReference type="EMBL" id="CAJVPU010005843">
    <property type="protein sequence ID" value="CAG8553360.1"/>
    <property type="molecule type" value="Genomic_DNA"/>
</dbReference>
<keyword evidence="2" id="KW-1185">Reference proteome</keyword>
<organism evidence="1 2">
    <name type="scientific">Dentiscutata heterogama</name>
    <dbReference type="NCBI Taxonomy" id="1316150"/>
    <lineage>
        <taxon>Eukaryota</taxon>
        <taxon>Fungi</taxon>
        <taxon>Fungi incertae sedis</taxon>
        <taxon>Mucoromycota</taxon>
        <taxon>Glomeromycotina</taxon>
        <taxon>Glomeromycetes</taxon>
        <taxon>Diversisporales</taxon>
        <taxon>Gigasporaceae</taxon>
        <taxon>Dentiscutata</taxon>
    </lineage>
</organism>
<comment type="caution">
    <text evidence="1">The sequence shown here is derived from an EMBL/GenBank/DDBJ whole genome shotgun (WGS) entry which is preliminary data.</text>
</comment>
<accession>A0ACA9M0Q6</accession>